<name>A0A550C9R6_9AGAR</name>
<dbReference type="Gene3D" id="2.30.30.40">
    <property type="entry name" value="SH3 Domains"/>
    <property type="match status" value="1"/>
</dbReference>
<dbReference type="PANTHER" id="PTHR23113:SF368">
    <property type="entry name" value="CELL DIVISION CONTROL PROTEIN 25"/>
    <property type="match status" value="1"/>
</dbReference>
<dbReference type="CDD" id="cd00174">
    <property type="entry name" value="SH3"/>
    <property type="match status" value="1"/>
</dbReference>
<feature type="compositionally biased region" description="Polar residues" evidence="5">
    <location>
        <begin position="653"/>
        <end position="669"/>
    </location>
</feature>
<proteinExistence type="predicted"/>
<dbReference type="SUPFAM" id="SSF50044">
    <property type="entry name" value="SH3-domain"/>
    <property type="match status" value="1"/>
</dbReference>
<dbReference type="InterPro" id="IPR023578">
    <property type="entry name" value="Ras_GEF_dom_sf"/>
</dbReference>
<accession>A0A550C9R6</accession>
<dbReference type="GO" id="GO:0007265">
    <property type="term" value="P:Ras protein signal transduction"/>
    <property type="evidence" value="ECO:0007669"/>
    <property type="project" value="TreeGrafter"/>
</dbReference>
<keyword evidence="10" id="KW-1185">Reference proteome</keyword>
<dbReference type="InterPro" id="IPR001452">
    <property type="entry name" value="SH3_domain"/>
</dbReference>
<feature type="region of interest" description="Disordered" evidence="5">
    <location>
        <begin position="170"/>
        <end position="192"/>
    </location>
</feature>
<dbReference type="PROSITE" id="PS50002">
    <property type="entry name" value="SH3"/>
    <property type="match status" value="1"/>
</dbReference>
<dbReference type="SMART" id="SM00229">
    <property type="entry name" value="RasGEFN"/>
    <property type="match status" value="1"/>
</dbReference>
<dbReference type="SMART" id="SM00326">
    <property type="entry name" value="SH3"/>
    <property type="match status" value="1"/>
</dbReference>
<feature type="compositionally biased region" description="Low complexity" evidence="5">
    <location>
        <begin position="670"/>
        <end position="685"/>
    </location>
</feature>
<feature type="region of interest" description="Disordered" evidence="5">
    <location>
        <begin position="222"/>
        <end position="245"/>
    </location>
</feature>
<evidence type="ECO:0000256" key="4">
    <source>
        <dbReference type="PROSITE-ProRule" id="PRU00192"/>
    </source>
</evidence>
<dbReference type="PROSITE" id="PS50212">
    <property type="entry name" value="RASGEF_NTER"/>
    <property type="match status" value="1"/>
</dbReference>
<dbReference type="SUPFAM" id="SSF48366">
    <property type="entry name" value="Ras GEF"/>
    <property type="match status" value="1"/>
</dbReference>
<evidence type="ECO:0000256" key="1">
    <source>
        <dbReference type="ARBA" id="ARBA00022443"/>
    </source>
</evidence>
<organism evidence="9 10">
    <name type="scientific">Schizophyllum amplum</name>
    <dbReference type="NCBI Taxonomy" id="97359"/>
    <lineage>
        <taxon>Eukaryota</taxon>
        <taxon>Fungi</taxon>
        <taxon>Dikarya</taxon>
        <taxon>Basidiomycota</taxon>
        <taxon>Agaricomycotina</taxon>
        <taxon>Agaricomycetes</taxon>
        <taxon>Agaricomycetidae</taxon>
        <taxon>Agaricales</taxon>
        <taxon>Schizophyllaceae</taxon>
        <taxon>Schizophyllum</taxon>
    </lineage>
</organism>
<evidence type="ECO:0000259" key="7">
    <source>
        <dbReference type="PROSITE" id="PS50009"/>
    </source>
</evidence>
<feature type="domain" description="Ras-GEF" evidence="7">
    <location>
        <begin position="474"/>
        <end position="700"/>
    </location>
</feature>
<feature type="domain" description="N-terminal Ras-GEF" evidence="8">
    <location>
        <begin position="304"/>
        <end position="444"/>
    </location>
</feature>
<dbReference type="PANTHER" id="PTHR23113">
    <property type="entry name" value="GUANINE NUCLEOTIDE EXCHANGE FACTOR"/>
    <property type="match status" value="1"/>
</dbReference>
<dbReference type="InterPro" id="IPR001895">
    <property type="entry name" value="RASGEF_cat_dom"/>
</dbReference>
<evidence type="ECO:0000259" key="8">
    <source>
        <dbReference type="PROSITE" id="PS50212"/>
    </source>
</evidence>
<protein>
    <submittedName>
        <fullName evidence="9">Ras guanine nucleotide exchange factor domain-containing protein</fullName>
    </submittedName>
</protein>
<dbReference type="InterPro" id="IPR036964">
    <property type="entry name" value="RASGEF_cat_dom_sf"/>
</dbReference>
<dbReference type="PROSITE" id="PS50009">
    <property type="entry name" value="RASGEF_CAT"/>
    <property type="match status" value="1"/>
</dbReference>
<evidence type="ECO:0000259" key="6">
    <source>
        <dbReference type="PROSITE" id="PS50002"/>
    </source>
</evidence>
<evidence type="ECO:0000256" key="5">
    <source>
        <dbReference type="SAM" id="MobiDB-lite"/>
    </source>
</evidence>
<sequence>MRFLSSPTTMRRPQIIDLRVAVQPFAPAAASASPPTSASTSSSSDGDASSHPSRPSSTAPSTPPAAWADFDVLCLHDFASDDPDHLPFRKNEILSIVKQLDSGWWAAVRADQDGGSVGWVPASYVAPLSRQMAHRLRAVRAELRVFEYEAERLYDSAPIQRNEVFYAPSPPPSRPASFFEGPSSRQRNLSSPEVMRPAYMQSPTTPIAQPPPLSAVEEPVSACTPLRRSESTPTQRSRRSDVGSISRITKLVGEGTPSTTVRSRSHSKIKQITGSEEACLTYRAQADTPAYLRPKYADEISLEADGSVRCGTLRALVERLTFDTQTRDPIKLEQERRFRTVFLTTFRTFTTADDLFRMLASRYYAEPPHQLATHAAAVHDWTQKLLLPTQGRVLTVLTIWLEEHRLLEEEPHIAQRLTDLLSSITAQPHVWTARLMLQSLERLTFARPPTRTVAPAQRWRRKSRDHRGELLRLEPADVAGQLAAHEHELYVRVTPDACFSFARGQPAPQLTAFCATHDALAALVKRSVLLLDTCARRAHAIDFWIKVAEKSRNLRNLSGLSAIISALSSTVLARLVDTWARVTRRLQFETLLRLNDPGGRFAAYRTIAAEAASVQAPCIPFAGTHLTELVHIMDAYEDGADCEADAACIAPKSSSPVSPTNSLDSTSPCAGSTASVAGSATSLSTPTSPRHSNNAPPSPFAAQGAAAYEAADPTRRVCFLQRARWLDVVRVLLVHQRAGYEVPEDEPARTLLLQRLREAGELGAEAAWFWERSQELQGRKEDAYPRTSGGTRRSLVELGLNEIGL</sequence>
<dbReference type="InterPro" id="IPR008937">
    <property type="entry name" value="Ras-like_GEF"/>
</dbReference>
<evidence type="ECO:0000313" key="9">
    <source>
        <dbReference type="EMBL" id="TRM61523.1"/>
    </source>
</evidence>
<gene>
    <name evidence="9" type="ORF">BD626DRAFT_501301</name>
</gene>
<dbReference type="STRING" id="97359.A0A550C9R6"/>
<dbReference type="GO" id="GO:0005085">
    <property type="term" value="F:guanyl-nucleotide exchange factor activity"/>
    <property type="evidence" value="ECO:0007669"/>
    <property type="project" value="UniProtKB-KW"/>
</dbReference>
<feature type="region of interest" description="Disordered" evidence="5">
    <location>
        <begin position="653"/>
        <end position="706"/>
    </location>
</feature>
<dbReference type="InterPro" id="IPR000651">
    <property type="entry name" value="Ras-like_Gua-exchang_fac_N"/>
</dbReference>
<dbReference type="Pfam" id="PF00618">
    <property type="entry name" value="RasGEF_N"/>
    <property type="match status" value="1"/>
</dbReference>
<reference evidence="9 10" key="1">
    <citation type="journal article" date="2019" name="New Phytol.">
        <title>Comparative genomics reveals unique wood-decay strategies and fruiting body development in the Schizophyllaceae.</title>
        <authorList>
            <person name="Almasi E."/>
            <person name="Sahu N."/>
            <person name="Krizsan K."/>
            <person name="Balint B."/>
            <person name="Kovacs G.M."/>
            <person name="Kiss B."/>
            <person name="Cseklye J."/>
            <person name="Drula E."/>
            <person name="Henrissat B."/>
            <person name="Nagy I."/>
            <person name="Chovatia M."/>
            <person name="Adam C."/>
            <person name="LaButti K."/>
            <person name="Lipzen A."/>
            <person name="Riley R."/>
            <person name="Grigoriev I.V."/>
            <person name="Nagy L.G."/>
        </authorList>
    </citation>
    <scope>NUCLEOTIDE SEQUENCE [LARGE SCALE GENOMIC DNA]</scope>
    <source>
        <strain evidence="9 10">NL-1724</strain>
    </source>
</reference>
<dbReference type="Gene3D" id="1.20.870.10">
    <property type="entry name" value="Son of sevenless (SoS) protein Chain: S domain 1"/>
    <property type="match status" value="1"/>
</dbReference>
<dbReference type="OrthoDB" id="10255964at2759"/>
<dbReference type="Pfam" id="PF00617">
    <property type="entry name" value="RasGEF"/>
    <property type="match status" value="1"/>
</dbReference>
<keyword evidence="2 3" id="KW-0344">Guanine-nucleotide releasing factor</keyword>
<dbReference type="AlphaFoldDB" id="A0A550C9R6"/>
<evidence type="ECO:0000256" key="3">
    <source>
        <dbReference type="PROSITE-ProRule" id="PRU00168"/>
    </source>
</evidence>
<evidence type="ECO:0000256" key="2">
    <source>
        <dbReference type="ARBA" id="ARBA00022658"/>
    </source>
</evidence>
<dbReference type="SMART" id="SM00147">
    <property type="entry name" value="RasGEF"/>
    <property type="match status" value="1"/>
</dbReference>
<dbReference type="GO" id="GO:0005886">
    <property type="term" value="C:plasma membrane"/>
    <property type="evidence" value="ECO:0007669"/>
    <property type="project" value="TreeGrafter"/>
</dbReference>
<dbReference type="Proteomes" id="UP000320762">
    <property type="component" value="Unassembled WGS sequence"/>
</dbReference>
<dbReference type="InterPro" id="IPR036028">
    <property type="entry name" value="SH3-like_dom_sf"/>
</dbReference>
<keyword evidence="1 4" id="KW-0728">SH3 domain</keyword>
<feature type="compositionally biased region" description="Polar residues" evidence="5">
    <location>
        <begin position="686"/>
        <end position="695"/>
    </location>
</feature>
<comment type="caution">
    <text evidence="9">The sequence shown here is derived from an EMBL/GenBank/DDBJ whole genome shotgun (WGS) entry which is preliminary data.</text>
</comment>
<evidence type="ECO:0000313" key="10">
    <source>
        <dbReference type="Proteomes" id="UP000320762"/>
    </source>
</evidence>
<dbReference type="Pfam" id="PF00018">
    <property type="entry name" value="SH3_1"/>
    <property type="match status" value="1"/>
</dbReference>
<feature type="domain" description="SH3" evidence="6">
    <location>
        <begin position="67"/>
        <end position="130"/>
    </location>
</feature>
<dbReference type="EMBL" id="VDMD01000016">
    <property type="protein sequence ID" value="TRM61523.1"/>
    <property type="molecule type" value="Genomic_DNA"/>
</dbReference>
<feature type="region of interest" description="Disordered" evidence="5">
    <location>
        <begin position="27"/>
        <end position="63"/>
    </location>
</feature>
<dbReference type="Gene3D" id="1.10.840.10">
    <property type="entry name" value="Ras guanine-nucleotide exchange factors catalytic domain"/>
    <property type="match status" value="1"/>
</dbReference>